<dbReference type="EMBL" id="JAMKFE010000002">
    <property type="protein sequence ID" value="MCM5678711.1"/>
    <property type="molecule type" value="Genomic_DNA"/>
</dbReference>
<dbReference type="Proteomes" id="UP001165541">
    <property type="component" value="Unassembled WGS sequence"/>
</dbReference>
<evidence type="ECO:0000256" key="1">
    <source>
        <dbReference type="SAM" id="MobiDB-lite"/>
    </source>
</evidence>
<dbReference type="RefSeq" id="WP_251776847.1">
    <property type="nucleotide sequence ID" value="NZ_JAMKFE010000002.1"/>
</dbReference>
<name>A0ABT0YJ02_9BURK</name>
<evidence type="ECO:0000313" key="3">
    <source>
        <dbReference type="Proteomes" id="UP001165541"/>
    </source>
</evidence>
<accession>A0ABT0YJ02</accession>
<sequence>MKYLVLLLVVVLVLWLAGRPRVPGGRRAQSERQPSRETPANGSPRPMVVCAQCGVHLPADEALPGPGGHYCCEAHRASQR</sequence>
<comment type="caution">
    <text evidence="2">The sequence shown here is derived from an EMBL/GenBank/DDBJ whole genome shotgun (WGS) entry which is preliminary data.</text>
</comment>
<reference evidence="2" key="1">
    <citation type="submission" date="2022-05" db="EMBL/GenBank/DDBJ databases">
        <title>Schlegelella sp. nov., isolated from mangrove soil.</title>
        <authorList>
            <person name="Liu Y."/>
            <person name="Ge X."/>
            <person name="Liu W."/>
        </authorList>
    </citation>
    <scope>NUCLEOTIDE SEQUENCE</scope>
    <source>
        <strain evidence="2">S2-27</strain>
    </source>
</reference>
<protein>
    <recommendedName>
        <fullName evidence="4">Preprotein translocase subunit YajC</fullName>
    </recommendedName>
</protein>
<gene>
    <name evidence="2" type="ORF">M8A51_04095</name>
</gene>
<keyword evidence="3" id="KW-1185">Reference proteome</keyword>
<proteinExistence type="predicted"/>
<organism evidence="2 3">
    <name type="scientific">Caldimonas mangrovi</name>
    <dbReference type="NCBI Taxonomy" id="2944811"/>
    <lineage>
        <taxon>Bacteria</taxon>
        <taxon>Pseudomonadati</taxon>
        <taxon>Pseudomonadota</taxon>
        <taxon>Betaproteobacteria</taxon>
        <taxon>Burkholderiales</taxon>
        <taxon>Sphaerotilaceae</taxon>
        <taxon>Caldimonas</taxon>
    </lineage>
</organism>
<dbReference type="InterPro" id="IPR049708">
    <property type="entry name" value="PP0621-like"/>
</dbReference>
<evidence type="ECO:0008006" key="4">
    <source>
        <dbReference type="Google" id="ProtNLM"/>
    </source>
</evidence>
<dbReference type="NCBIfam" id="NF041023">
    <property type="entry name" value="PP0621_fam"/>
    <property type="match status" value="1"/>
</dbReference>
<evidence type="ECO:0000313" key="2">
    <source>
        <dbReference type="EMBL" id="MCM5678711.1"/>
    </source>
</evidence>
<feature type="region of interest" description="Disordered" evidence="1">
    <location>
        <begin position="21"/>
        <end position="46"/>
    </location>
</feature>